<dbReference type="GO" id="GO:0015035">
    <property type="term" value="F:protein-disulfide reductase activity"/>
    <property type="evidence" value="ECO:0007669"/>
    <property type="project" value="InterPro"/>
</dbReference>
<dbReference type="EMBL" id="VYQB01000010">
    <property type="protein sequence ID" value="KAA9015388.1"/>
    <property type="molecule type" value="Genomic_DNA"/>
</dbReference>
<dbReference type="EMBL" id="VYQA01000008">
    <property type="protein sequence ID" value="KAA9029352.1"/>
    <property type="molecule type" value="Genomic_DNA"/>
</dbReference>
<name>A0A5J5I1D0_9SPHN</name>
<organism evidence="7 8">
    <name type="scientific">Sphingobium limneticum</name>
    <dbReference type="NCBI Taxonomy" id="1007511"/>
    <lineage>
        <taxon>Bacteria</taxon>
        <taxon>Pseudomonadati</taxon>
        <taxon>Pseudomonadota</taxon>
        <taxon>Alphaproteobacteria</taxon>
        <taxon>Sphingomonadales</taxon>
        <taxon>Sphingomonadaceae</taxon>
        <taxon>Sphingobium</taxon>
    </lineage>
</organism>
<keyword evidence="9" id="KW-1185">Reference proteome</keyword>
<proteinExistence type="predicted"/>
<reference evidence="8 9" key="1">
    <citation type="submission" date="2019-09" db="EMBL/GenBank/DDBJ databases">
        <authorList>
            <person name="Feng G."/>
        </authorList>
    </citation>
    <scope>NUCLEOTIDE SEQUENCE [LARGE SCALE GENOMIC DNA]</scope>
    <source>
        <strain evidence="7 8">KACC 19283</strain>
        <strain evidence="6 9">KACC 19284</strain>
    </source>
</reference>
<evidence type="ECO:0000313" key="8">
    <source>
        <dbReference type="Proteomes" id="UP000325933"/>
    </source>
</evidence>
<dbReference type="Pfam" id="PF02600">
    <property type="entry name" value="DsbB"/>
    <property type="match status" value="1"/>
</dbReference>
<comment type="subcellular location">
    <subcellularLocation>
        <location evidence="1">Membrane</location>
        <topology evidence="1">Multi-pass membrane protein</topology>
    </subcellularLocation>
</comment>
<keyword evidence="3 5" id="KW-1133">Transmembrane helix</keyword>
<evidence type="ECO:0000256" key="5">
    <source>
        <dbReference type="SAM" id="Phobius"/>
    </source>
</evidence>
<evidence type="ECO:0000256" key="1">
    <source>
        <dbReference type="ARBA" id="ARBA00004141"/>
    </source>
</evidence>
<gene>
    <name evidence="7" type="ORF">F4U95_12555</name>
    <name evidence="6" type="ORF">F4U96_14385</name>
</gene>
<dbReference type="InterPro" id="IPR003752">
    <property type="entry name" value="DiS_bond_form_DsbB/BdbC"/>
</dbReference>
<accession>A0A5J5I1D0</accession>
<feature type="transmembrane region" description="Helical" evidence="5">
    <location>
        <begin position="44"/>
        <end position="61"/>
    </location>
</feature>
<dbReference type="RefSeq" id="WP_120251030.1">
    <property type="nucleotide sequence ID" value="NZ_JBNNIY010000008.1"/>
</dbReference>
<protein>
    <submittedName>
        <fullName evidence="7">Disulfide bond formation protein B</fullName>
    </submittedName>
</protein>
<dbReference type="Proteomes" id="UP000326364">
    <property type="component" value="Unassembled WGS sequence"/>
</dbReference>
<feature type="transmembrane region" description="Helical" evidence="5">
    <location>
        <begin position="68"/>
        <end position="90"/>
    </location>
</feature>
<keyword evidence="2 5" id="KW-0812">Transmembrane</keyword>
<evidence type="ECO:0000256" key="3">
    <source>
        <dbReference type="ARBA" id="ARBA00022989"/>
    </source>
</evidence>
<evidence type="ECO:0000256" key="2">
    <source>
        <dbReference type="ARBA" id="ARBA00022692"/>
    </source>
</evidence>
<dbReference type="GO" id="GO:0016020">
    <property type="term" value="C:membrane"/>
    <property type="evidence" value="ECO:0007669"/>
    <property type="project" value="UniProtKB-SubCell"/>
</dbReference>
<evidence type="ECO:0000313" key="6">
    <source>
        <dbReference type="EMBL" id="KAA9015388.1"/>
    </source>
</evidence>
<evidence type="ECO:0000256" key="4">
    <source>
        <dbReference type="ARBA" id="ARBA00023136"/>
    </source>
</evidence>
<keyword evidence="4 5" id="KW-0472">Membrane</keyword>
<dbReference type="SUPFAM" id="SSF158442">
    <property type="entry name" value="DsbB-like"/>
    <property type="match status" value="1"/>
</dbReference>
<dbReference type="Proteomes" id="UP000325933">
    <property type="component" value="Unassembled WGS sequence"/>
</dbReference>
<evidence type="ECO:0000313" key="9">
    <source>
        <dbReference type="Proteomes" id="UP000326364"/>
    </source>
</evidence>
<comment type="caution">
    <text evidence="7">The sequence shown here is derived from an EMBL/GenBank/DDBJ whole genome shotgun (WGS) entry which is preliminary data.</text>
</comment>
<sequence>MNSLSPSLAKARALALLAPLVMLAGAYAFQYVGGLHPCEMCWWQRYAHFAAIPLALVAYAARGRACISGLFAGLAGIAVGISGLIGLFHAGVEYGWWEGLTTCSTSPAGGSGADILNQIMASPITRCDVAAWKMAGISMAGYNGLLSSAVALAILALLLKARKA</sequence>
<dbReference type="GO" id="GO:0006457">
    <property type="term" value="P:protein folding"/>
    <property type="evidence" value="ECO:0007669"/>
    <property type="project" value="InterPro"/>
</dbReference>
<dbReference type="InterPro" id="IPR024199">
    <property type="entry name" value="Uncharacterised_DsbB"/>
</dbReference>
<dbReference type="AlphaFoldDB" id="A0A5J5I1D0"/>
<evidence type="ECO:0000313" key="7">
    <source>
        <dbReference type="EMBL" id="KAA9029352.1"/>
    </source>
</evidence>
<dbReference type="InterPro" id="IPR023380">
    <property type="entry name" value="DsbB-like_sf"/>
</dbReference>
<dbReference type="PIRSF" id="PIRSF033913">
    <property type="entry name" value="S-S_format_DsbB"/>
    <property type="match status" value="1"/>
</dbReference>
<feature type="transmembrane region" description="Helical" evidence="5">
    <location>
        <begin position="140"/>
        <end position="159"/>
    </location>
</feature>
<dbReference type="Gene3D" id="1.20.1550.10">
    <property type="entry name" value="DsbB-like"/>
    <property type="match status" value="1"/>
</dbReference>